<gene>
    <name evidence="7" type="ORF">AVCANL283_04490</name>
</gene>
<comment type="caution">
    <text evidence="7">The sequence shown here is derived from an EMBL/GenBank/DDBJ whole genome shotgun (WGS) entry which is preliminary data.</text>
</comment>
<dbReference type="Pfam" id="PF00213">
    <property type="entry name" value="OSCP"/>
    <property type="match status" value="1"/>
</dbReference>
<evidence type="ECO:0000313" key="7">
    <source>
        <dbReference type="EMBL" id="MBZ7987367.1"/>
    </source>
</evidence>
<evidence type="ECO:0000256" key="2">
    <source>
        <dbReference type="ARBA" id="ARBA00022448"/>
    </source>
</evidence>
<protein>
    <submittedName>
        <fullName evidence="7">F0F1 ATP synthase subunit delta</fullName>
    </submittedName>
</protein>
<dbReference type="SUPFAM" id="SSF47928">
    <property type="entry name" value="N-terminal domain of the delta subunit of the F1F0-ATP synthase"/>
    <property type="match status" value="1"/>
</dbReference>
<dbReference type="Proteomes" id="UP000786183">
    <property type="component" value="Unassembled WGS sequence"/>
</dbReference>
<keyword evidence="4" id="KW-0406">Ion transport</keyword>
<evidence type="ECO:0000256" key="4">
    <source>
        <dbReference type="ARBA" id="ARBA00023065"/>
    </source>
</evidence>
<sequence>MIKYAKEIISRNDRELFIENLSVLNELYKDKKITELLFNPIVNKDKKLEFMLSFCKNNSKEFTNFLKLLMLNKRISYIPNIYTEVLKLKALEENKFLAKIMLKNDIDEDKKIQIQNKLSQYFKVNIVLETIITNSDEVSIYIEDLGYEIRFSNNMLKDKLKEYILKAI</sequence>
<dbReference type="EMBL" id="JACGBB010000007">
    <property type="protein sequence ID" value="MBZ7987367.1"/>
    <property type="molecule type" value="Genomic_DNA"/>
</dbReference>
<keyword evidence="6" id="KW-0066">ATP synthesis</keyword>
<evidence type="ECO:0000313" key="8">
    <source>
        <dbReference type="Proteomes" id="UP000786183"/>
    </source>
</evidence>
<proteinExistence type="predicted"/>
<dbReference type="Gene3D" id="1.10.520.20">
    <property type="entry name" value="N-terminal domain of the delta subunit of the F1F0-ATP synthase"/>
    <property type="match status" value="1"/>
</dbReference>
<keyword evidence="5" id="KW-0472">Membrane</keyword>
<keyword evidence="8" id="KW-1185">Reference proteome</keyword>
<evidence type="ECO:0000256" key="5">
    <source>
        <dbReference type="ARBA" id="ARBA00023136"/>
    </source>
</evidence>
<dbReference type="InterPro" id="IPR000711">
    <property type="entry name" value="ATPase_OSCP/dsu"/>
</dbReference>
<evidence type="ECO:0000256" key="1">
    <source>
        <dbReference type="ARBA" id="ARBA00004370"/>
    </source>
</evidence>
<keyword evidence="3" id="KW-0375">Hydrogen ion transport</keyword>
<dbReference type="RefSeq" id="WP_172230922.1">
    <property type="nucleotide sequence ID" value="NZ_CP035946.1"/>
</dbReference>
<organism evidence="7 8">
    <name type="scientific">Campylobacter canadensis</name>
    <dbReference type="NCBI Taxonomy" id="449520"/>
    <lineage>
        <taxon>Bacteria</taxon>
        <taxon>Pseudomonadati</taxon>
        <taxon>Campylobacterota</taxon>
        <taxon>Epsilonproteobacteria</taxon>
        <taxon>Campylobacterales</taxon>
        <taxon>Campylobacteraceae</taxon>
        <taxon>Campylobacter</taxon>
    </lineage>
</organism>
<dbReference type="NCBIfam" id="NF006291">
    <property type="entry name" value="PRK08474.1"/>
    <property type="match status" value="1"/>
</dbReference>
<dbReference type="InterPro" id="IPR026015">
    <property type="entry name" value="ATP_synth_OSCP/delta_N_sf"/>
</dbReference>
<reference evidence="7 8" key="1">
    <citation type="submission" date="2020-07" db="EMBL/GenBank/DDBJ databases">
        <title>Transfer of Campylobacter canadensis to the novel genus Avispirillum gen. nov., that also includes two novel species recovered from migratory waterfowl: Avispirillum anseris sp. nov. and Avispirillum brantae sp. nov.</title>
        <authorList>
            <person name="Miller W.G."/>
            <person name="Chapman M.H."/>
            <person name="Yee E."/>
            <person name="Inglis G.D."/>
        </authorList>
    </citation>
    <scope>NUCLEOTIDE SEQUENCE [LARGE SCALE GENOMIC DNA]</scope>
    <source>
        <strain evidence="7 8">L283</strain>
    </source>
</reference>
<accession>A0ABS7WSU9</accession>
<keyword evidence="2" id="KW-0813">Transport</keyword>
<evidence type="ECO:0000256" key="3">
    <source>
        <dbReference type="ARBA" id="ARBA00022781"/>
    </source>
</evidence>
<evidence type="ECO:0000256" key="6">
    <source>
        <dbReference type="ARBA" id="ARBA00023310"/>
    </source>
</evidence>
<comment type="subcellular location">
    <subcellularLocation>
        <location evidence="1">Membrane</location>
    </subcellularLocation>
</comment>
<name>A0ABS7WSU9_9BACT</name>